<dbReference type="Pfam" id="PF16859">
    <property type="entry name" value="TetR_C_11"/>
    <property type="match status" value="1"/>
</dbReference>
<name>A0A7W3VV72_9PSEU</name>
<dbReference type="Gene3D" id="1.10.10.60">
    <property type="entry name" value="Homeodomain-like"/>
    <property type="match status" value="1"/>
</dbReference>
<evidence type="ECO:0000256" key="1">
    <source>
        <dbReference type="ARBA" id="ARBA00023015"/>
    </source>
</evidence>
<organism evidence="6 7">
    <name type="scientific">Amycolatopsis dendrobii</name>
    <dbReference type="NCBI Taxonomy" id="2760662"/>
    <lineage>
        <taxon>Bacteria</taxon>
        <taxon>Bacillati</taxon>
        <taxon>Actinomycetota</taxon>
        <taxon>Actinomycetes</taxon>
        <taxon>Pseudonocardiales</taxon>
        <taxon>Pseudonocardiaceae</taxon>
        <taxon>Amycolatopsis</taxon>
    </lineage>
</organism>
<keyword evidence="3" id="KW-0804">Transcription</keyword>
<evidence type="ECO:0000256" key="3">
    <source>
        <dbReference type="ARBA" id="ARBA00023163"/>
    </source>
</evidence>
<dbReference type="Gene3D" id="1.10.357.10">
    <property type="entry name" value="Tetracycline Repressor, domain 2"/>
    <property type="match status" value="1"/>
</dbReference>
<dbReference type="InterPro" id="IPR036271">
    <property type="entry name" value="Tet_transcr_reg_TetR-rel_C_sf"/>
</dbReference>
<dbReference type="PROSITE" id="PS50977">
    <property type="entry name" value="HTH_TETR_2"/>
    <property type="match status" value="1"/>
</dbReference>
<gene>
    <name evidence="6" type="ORF">H4281_10805</name>
</gene>
<evidence type="ECO:0000313" key="6">
    <source>
        <dbReference type="EMBL" id="MBB1153619.1"/>
    </source>
</evidence>
<dbReference type="InterPro" id="IPR009057">
    <property type="entry name" value="Homeodomain-like_sf"/>
</dbReference>
<proteinExistence type="predicted"/>
<protein>
    <submittedName>
        <fullName evidence="6">TetR/AcrR family transcriptional regulator</fullName>
    </submittedName>
</protein>
<evidence type="ECO:0000256" key="4">
    <source>
        <dbReference type="PROSITE-ProRule" id="PRU00335"/>
    </source>
</evidence>
<dbReference type="PANTHER" id="PTHR30055">
    <property type="entry name" value="HTH-TYPE TRANSCRIPTIONAL REGULATOR RUTR"/>
    <property type="match status" value="1"/>
</dbReference>
<dbReference type="SUPFAM" id="SSF46689">
    <property type="entry name" value="Homeodomain-like"/>
    <property type="match status" value="1"/>
</dbReference>
<evidence type="ECO:0000259" key="5">
    <source>
        <dbReference type="PROSITE" id="PS50977"/>
    </source>
</evidence>
<evidence type="ECO:0000256" key="2">
    <source>
        <dbReference type="ARBA" id="ARBA00023125"/>
    </source>
</evidence>
<dbReference type="InterPro" id="IPR011075">
    <property type="entry name" value="TetR_C"/>
</dbReference>
<dbReference type="InterPro" id="IPR050109">
    <property type="entry name" value="HTH-type_TetR-like_transc_reg"/>
</dbReference>
<dbReference type="AlphaFoldDB" id="A0A7W3VV72"/>
<dbReference type="SUPFAM" id="SSF48498">
    <property type="entry name" value="Tetracyclin repressor-like, C-terminal domain"/>
    <property type="match status" value="1"/>
</dbReference>
<sequence>MARASTRARVHAAVLSLAAESGFGGLTMEGIAARAGAGKQTLYRTWSSPAAVLLDALLEQSLDAAGEVAVPDTGDLRADLETLVRGMIAELADPATDRLLRAVTAELQTDPAIGAEVLDRLLGPQLRAIADRLARAAVACPEDGAELLLGPVFHRWLLRTRPFTEDWPSAHVARVLRAVSSGG</sequence>
<dbReference type="Pfam" id="PF00440">
    <property type="entry name" value="TetR_N"/>
    <property type="match status" value="1"/>
</dbReference>
<keyword evidence="2 4" id="KW-0238">DNA-binding</keyword>
<dbReference type="PANTHER" id="PTHR30055:SF148">
    <property type="entry name" value="TETR-FAMILY TRANSCRIPTIONAL REGULATOR"/>
    <property type="match status" value="1"/>
</dbReference>
<feature type="domain" description="HTH tetR-type" evidence="5">
    <location>
        <begin position="4"/>
        <end position="64"/>
    </location>
</feature>
<keyword evidence="1" id="KW-0805">Transcription regulation</keyword>
<comment type="caution">
    <text evidence="6">The sequence shown here is derived from an EMBL/GenBank/DDBJ whole genome shotgun (WGS) entry which is preliminary data.</text>
</comment>
<keyword evidence="7" id="KW-1185">Reference proteome</keyword>
<dbReference type="RefSeq" id="WP_182890728.1">
    <property type="nucleotide sequence ID" value="NZ_JACGZW010000003.1"/>
</dbReference>
<reference evidence="6 7" key="1">
    <citation type="submission" date="2020-08" db="EMBL/GenBank/DDBJ databases">
        <title>Amycolatopsis sp. nov. DR6-1 isolated from Dendrobium heterocarpum.</title>
        <authorList>
            <person name="Tedsree N."/>
            <person name="Kuncharoen N."/>
            <person name="Likhitwitayawuid K."/>
            <person name="Tanasupawat S."/>
        </authorList>
    </citation>
    <scope>NUCLEOTIDE SEQUENCE [LARGE SCALE GENOMIC DNA]</scope>
    <source>
        <strain evidence="6 7">DR6-1</strain>
    </source>
</reference>
<feature type="DNA-binding region" description="H-T-H motif" evidence="4">
    <location>
        <begin position="27"/>
        <end position="46"/>
    </location>
</feature>
<dbReference type="Proteomes" id="UP000526734">
    <property type="component" value="Unassembled WGS sequence"/>
</dbReference>
<accession>A0A7W3VV72</accession>
<dbReference type="GO" id="GO:0000976">
    <property type="term" value="F:transcription cis-regulatory region binding"/>
    <property type="evidence" value="ECO:0007669"/>
    <property type="project" value="TreeGrafter"/>
</dbReference>
<dbReference type="GO" id="GO:0003700">
    <property type="term" value="F:DNA-binding transcription factor activity"/>
    <property type="evidence" value="ECO:0007669"/>
    <property type="project" value="TreeGrafter"/>
</dbReference>
<dbReference type="EMBL" id="JACGZW010000003">
    <property type="protein sequence ID" value="MBB1153619.1"/>
    <property type="molecule type" value="Genomic_DNA"/>
</dbReference>
<dbReference type="InterPro" id="IPR001647">
    <property type="entry name" value="HTH_TetR"/>
</dbReference>
<evidence type="ECO:0000313" key="7">
    <source>
        <dbReference type="Proteomes" id="UP000526734"/>
    </source>
</evidence>